<organism evidence="3 4">
    <name type="scientific">Atopobium minutum</name>
    <dbReference type="NCBI Taxonomy" id="1381"/>
    <lineage>
        <taxon>Bacteria</taxon>
        <taxon>Bacillati</taxon>
        <taxon>Actinomycetota</taxon>
        <taxon>Coriobacteriia</taxon>
        <taxon>Coriobacteriales</taxon>
        <taxon>Atopobiaceae</taxon>
        <taxon>Atopobium</taxon>
    </lineage>
</organism>
<dbReference type="AlphaFoldDB" id="A0AB38A7N0"/>
<dbReference type="Proteomes" id="UP000183687">
    <property type="component" value="Unassembled WGS sequence"/>
</dbReference>
<evidence type="ECO:0000256" key="1">
    <source>
        <dbReference type="SAM" id="MobiDB-lite"/>
    </source>
</evidence>
<dbReference type="EMBL" id="FNSH01000001">
    <property type="protein sequence ID" value="SEB91379.1"/>
    <property type="molecule type" value="Genomic_DNA"/>
</dbReference>
<proteinExistence type="predicted"/>
<accession>A0AB38A7N0</accession>
<evidence type="ECO:0000256" key="2">
    <source>
        <dbReference type="SAM" id="Phobius"/>
    </source>
</evidence>
<evidence type="ECO:0000313" key="4">
    <source>
        <dbReference type="Proteomes" id="UP000183687"/>
    </source>
</evidence>
<reference evidence="3 4" key="1">
    <citation type="submission" date="2016-10" db="EMBL/GenBank/DDBJ databases">
        <authorList>
            <person name="Varghese N."/>
            <person name="Submissions S."/>
        </authorList>
    </citation>
    <scope>NUCLEOTIDE SEQUENCE [LARGE SCALE GENOMIC DNA]</scope>
    <source>
        <strain evidence="3 4">DSM 20586</strain>
    </source>
</reference>
<dbReference type="PROSITE" id="PS51257">
    <property type="entry name" value="PROKAR_LIPOPROTEIN"/>
    <property type="match status" value="1"/>
</dbReference>
<name>A0AB38A7N0_9ACTN</name>
<keyword evidence="2" id="KW-1133">Transmembrane helix</keyword>
<comment type="caution">
    <text evidence="3">The sequence shown here is derived from an EMBL/GenBank/DDBJ whole genome shotgun (WGS) entry which is preliminary data.</text>
</comment>
<evidence type="ECO:0000313" key="3">
    <source>
        <dbReference type="EMBL" id="SEB91379.1"/>
    </source>
</evidence>
<feature type="region of interest" description="Disordered" evidence="1">
    <location>
        <begin position="38"/>
        <end position="59"/>
    </location>
</feature>
<protein>
    <submittedName>
        <fullName evidence="3">Uncharacterized protein</fullName>
    </submittedName>
</protein>
<keyword evidence="2" id="KW-0472">Membrane</keyword>
<feature type="transmembrane region" description="Helical" evidence="2">
    <location>
        <begin position="12"/>
        <end position="29"/>
    </location>
</feature>
<dbReference type="RefSeq" id="WP_002564062.1">
    <property type="nucleotide sequence ID" value="NZ_CALJSN010000009.1"/>
</dbReference>
<gene>
    <name evidence="3" type="ORF">SAMN04489746_1271</name>
</gene>
<sequence length="171" mass="18729">MIPQIGRNKLWIVAGMVVLALVCLVVGFGCSMSNTPTKQVGATNTGTDTTASRTESSRALQSDVNKLTDDVSELSRQTTEFGEVDTRYEQTELFTCAQSILQTYQARQDCVLAQVGYLDLCGKVWSCTTCGKGWVDIVFVSQKQNDQCEVKTVHLTAQQWASRYANPTTAA</sequence>
<keyword evidence="2" id="KW-0812">Transmembrane</keyword>